<dbReference type="Proteomes" id="UP001166286">
    <property type="component" value="Unassembled WGS sequence"/>
</dbReference>
<keyword evidence="5" id="KW-1185">Reference proteome</keyword>
<feature type="compositionally biased region" description="Polar residues" evidence="2">
    <location>
        <begin position="202"/>
        <end position="211"/>
    </location>
</feature>
<reference evidence="4" key="1">
    <citation type="submission" date="2023-03" db="EMBL/GenBank/DDBJ databases">
        <title>Complete genome of Cladonia borealis.</title>
        <authorList>
            <person name="Park H."/>
        </authorList>
    </citation>
    <scope>NUCLEOTIDE SEQUENCE</scope>
    <source>
        <strain evidence="4">ANT050790</strain>
    </source>
</reference>
<name>A0AA39UXU3_9LECA</name>
<keyword evidence="1" id="KW-0539">Nucleus</keyword>
<protein>
    <recommendedName>
        <fullName evidence="3">Zn(2)-C6 fungal-type domain-containing protein</fullName>
    </recommendedName>
</protein>
<evidence type="ECO:0000256" key="2">
    <source>
        <dbReference type="SAM" id="MobiDB-lite"/>
    </source>
</evidence>
<feature type="compositionally biased region" description="Low complexity" evidence="2">
    <location>
        <begin position="421"/>
        <end position="433"/>
    </location>
</feature>
<feature type="domain" description="Zn(2)-C6 fungal-type" evidence="3">
    <location>
        <begin position="474"/>
        <end position="497"/>
    </location>
</feature>
<feature type="region of interest" description="Disordered" evidence="2">
    <location>
        <begin position="202"/>
        <end position="249"/>
    </location>
</feature>
<evidence type="ECO:0000313" key="5">
    <source>
        <dbReference type="Proteomes" id="UP001166286"/>
    </source>
</evidence>
<proteinExistence type="predicted"/>
<dbReference type="AlphaFoldDB" id="A0AA39UXU3"/>
<feature type="region of interest" description="Disordered" evidence="2">
    <location>
        <begin position="267"/>
        <end position="310"/>
    </location>
</feature>
<dbReference type="CDD" id="cd00067">
    <property type="entry name" value="GAL4"/>
    <property type="match status" value="1"/>
</dbReference>
<evidence type="ECO:0000313" key="4">
    <source>
        <dbReference type="EMBL" id="KAK0508018.1"/>
    </source>
</evidence>
<comment type="caution">
    <text evidence="4">The sequence shown here is derived from an EMBL/GenBank/DDBJ whole genome shotgun (WGS) entry which is preliminary data.</text>
</comment>
<dbReference type="GO" id="GO:0000981">
    <property type="term" value="F:DNA-binding transcription factor activity, RNA polymerase II-specific"/>
    <property type="evidence" value="ECO:0007669"/>
    <property type="project" value="InterPro"/>
</dbReference>
<dbReference type="InterPro" id="IPR001138">
    <property type="entry name" value="Zn2Cys6_DnaBD"/>
</dbReference>
<feature type="region of interest" description="Disordered" evidence="2">
    <location>
        <begin position="770"/>
        <end position="803"/>
    </location>
</feature>
<feature type="region of interest" description="Disordered" evidence="2">
    <location>
        <begin position="358"/>
        <end position="468"/>
    </location>
</feature>
<dbReference type="Pfam" id="PF00172">
    <property type="entry name" value="Zn_clus"/>
    <property type="match status" value="1"/>
</dbReference>
<gene>
    <name evidence="4" type="ORF">JMJ35_009907</name>
</gene>
<evidence type="ECO:0000259" key="3">
    <source>
        <dbReference type="Pfam" id="PF00172"/>
    </source>
</evidence>
<feature type="compositionally biased region" description="Low complexity" evidence="2">
    <location>
        <begin position="770"/>
        <end position="781"/>
    </location>
</feature>
<evidence type="ECO:0000256" key="1">
    <source>
        <dbReference type="ARBA" id="ARBA00023242"/>
    </source>
</evidence>
<organism evidence="4 5">
    <name type="scientific">Cladonia borealis</name>
    <dbReference type="NCBI Taxonomy" id="184061"/>
    <lineage>
        <taxon>Eukaryota</taxon>
        <taxon>Fungi</taxon>
        <taxon>Dikarya</taxon>
        <taxon>Ascomycota</taxon>
        <taxon>Pezizomycotina</taxon>
        <taxon>Lecanoromycetes</taxon>
        <taxon>OSLEUM clade</taxon>
        <taxon>Lecanoromycetidae</taxon>
        <taxon>Lecanorales</taxon>
        <taxon>Lecanorineae</taxon>
        <taxon>Cladoniaceae</taxon>
        <taxon>Cladonia</taxon>
    </lineage>
</organism>
<sequence length="824" mass="92103">MQLDSYPNTVDPRLLSLNEYAIPHINTAHALAIADEDVDDDIAIASGQVDPEDGVGSLGTYKGIEFDGQSDLAAELDLTDTFDISDSQAFSAAPRTRGLGSFYSGFALGEEGSSLPIDPEPWHHLKQAFAISVSSPDGRSSRGCQVDACSPRLSNPLGLSHSQPAANTFNPHFHRRRRTFASDQSIQNPKAPPQLQNIQAATVQTRSLSQLRRQESTHHYQGRAESSISSTSSPTPFPDLEIDDTPSQSSYSNALYTRWDRALSNGKQEQIGDIPGILGDGPDETAQELDMTPEPGWYTNSPGQMDPYGGDWLQTQSLSSVGNQFHNASATCQGIQDHQHPSNELHHSDAVMIPRAPAASEHYDSHRSSSFPTTAGHLPPNVVPVLSNFQASQARQTQRRRRDTDSALKPASLPMRRKISNRSARASRAGSLSTIREDNQKSLSASPTNKGRRSGPLTPETKEEAKQKRINKNVCIKCHKMKSKCDGELPCEGCRKNLNAKPGAHPCMRFHFLGLVEQGTLNAVFQRSMRPSSLDGQETITFSYSSTFNVRGLLDRLENSRFSYNIQVRTWNSYSYTVDLARFFGILSRFQDHQRLEACELDDFMDNRFVKVSEWLECLGHYDRNINVLDQSIHFNDMPSRNSYDHLPLDGAGYARPLNIYHEQDVENLIFAAQITRIILRALELEAYAGLQRSINDVPKLKDDAAMKHLNDQLGRLLRSLRWRIAWWASFGHRFEHSQESRMGLTERAKMLTHVLYCYFFITKKKLGFRDSSSPDQPRSSYGHSEPAFTDLPNDDSAEGFTSWMQSGQVQLQQSLGVHVPRLP</sequence>
<accession>A0AA39UXU3</accession>
<dbReference type="GO" id="GO:0008270">
    <property type="term" value="F:zinc ion binding"/>
    <property type="evidence" value="ECO:0007669"/>
    <property type="project" value="InterPro"/>
</dbReference>
<dbReference type="EMBL" id="JAFEKC020000022">
    <property type="protein sequence ID" value="KAK0508018.1"/>
    <property type="molecule type" value="Genomic_DNA"/>
</dbReference>